<organism evidence="1 2">
    <name type="scientific">Metarhizium brunneum</name>
    <dbReference type="NCBI Taxonomy" id="500148"/>
    <lineage>
        <taxon>Eukaryota</taxon>
        <taxon>Fungi</taxon>
        <taxon>Dikarya</taxon>
        <taxon>Ascomycota</taxon>
        <taxon>Pezizomycotina</taxon>
        <taxon>Sordariomycetes</taxon>
        <taxon>Hypocreomycetidae</taxon>
        <taxon>Hypocreales</taxon>
        <taxon>Clavicipitaceae</taxon>
        <taxon>Metarhizium</taxon>
    </lineage>
</organism>
<dbReference type="OrthoDB" id="5347452at2759"/>
<evidence type="ECO:0000313" key="1">
    <source>
        <dbReference type="EMBL" id="QLI70609.1"/>
    </source>
</evidence>
<gene>
    <name evidence="1" type="ORF">G6M90_00g078160</name>
</gene>
<reference evidence="1 2" key="1">
    <citation type="submission" date="2020-07" db="EMBL/GenBank/DDBJ databases">
        <title>Telomere length de novo assembly of all 7 chromosomes of the fungus, Metarhizium brunneum, using a novel assembly pipeline.</title>
        <authorList>
            <person name="Saud z."/>
            <person name="Kortsinoglou A."/>
            <person name="Kouvelis V.N."/>
            <person name="Butt T.M."/>
        </authorList>
    </citation>
    <scope>NUCLEOTIDE SEQUENCE [LARGE SCALE GENOMIC DNA]</scope>
    <source>
        <strain evidence="1 2">4556</strain>
    </source>
</reference>
<dbReference type="GeneID" id="90967993"/>
<dbReference type="EMBL" id="CP058935">
    <property type="protein sequence ID" value="QLI70609.1"/>
    <property type="molecule type" value="Genomic_DNA"/>
</dbReference>
<evidence type="ECO:0000313" key="2">
    <source>
        <dbReference type="Proteomes" id="UP000510686"/>
    </source>
</evidence>
<dbReference type="AlphaFoldDB" id="A0A7D5Z9X1"/>
<protein>
    <submittedName>
        <fullName evidence="1">Uncharacterized protein</fullName>
    </submittedName>
</protein>
<name>A0A7D5Z9X1_9HYPO</name>
<dbReference type="KEGG" id="mbrn:90967993"/>
<sequence>MALVLGLDQRHRPPPHLRLIFILGSLDAKMLNQHVNGYISGVEAESLTCDDGYWCHVNTVSSLFGCCSSDCVLVSECIPYSSSSETATVTTGDLGVIYCIHLRYIWYRRKRLWQWHWCVCEEDPWDVSDNQSGFYELTFNHSHNCSPDYNYFKTVKWR</sequence>
<accession>A0A7D5Z9X1</accession>
<proteinExistence type="predicted"/>
<dbReference type="Proteomes" id="UP000510686">
    <property type="component" value="Chromosome 4"/>
</dbReference>
<keyword evidence="2" id="KW-1185">Reference proteome</keyword>
<dbReference type="RefSeq" id="XP_065987056.1">
    <property type="nucleotide sequence ID" value="XM_066131083.1"/>
</dbReference>